<dbReference type="GO" id="GO:0003677">
    <property type="term" value="F:DNA binding"/>
    <property type="evidence" value="ECO:0007669"/>
    <property type="project" value="UniProtKB-KW"/>
</dbReference>
<evidence type="ECO:0000313" key="5">
    <source>
        <dbReference type="EMBL" id="KHD85581.1"/>
    </source>
</evidence>
<proteinExistence type="predicted"/>
<sequence length="225" mass="26795">MNTKPSIHTQTTREYVYNLLRNQILEMELEPGVSLSEKEISEKLQVSRTPVREAFIKLSQEGLLEIYPQKGTFVSLIDLGLVEEARFMREQLEIAVVRLACEHFPEEHLISLESNLKMQKVCSEQKDYQQLFELDEDFHRTIFQGCNKERIWLAMQPMNTHFNRTRILRLASNYNWDDILSQHTEIVHAIKEQTPEKAVHVMKKHLMMVEFDKKELQRFNPRYFK</sequence>
<dbReference type="CDD" id="cd07377">
    <property type="entry name" value="WHTH_GntR"/>
    <property type="match status" value="1"/>
</dbReference>
<dbReference type="GO" id="GO:0003700">
    <property type="term" value="F:DNA-binding transcription factor activity"/>
    <property type="evidence" value="ECO:0007669"/>
    <property type="project" value="InterPro"/>
</dbReference>
<dbReference type="OrthoDB" id="574518at2"/>
<evidence type="ECO:0000256" key="1">
    <source>
        <dbReference type="ARBA" id="ARBA00023015"/>
    </source>
</evidence>
<comment type="caution">
    <text evidence="5">The sequence shown here is derived from an EMBL/GenBank/DDBJ whole genome shotgun (WGS) entry which is preliminary data.</text>
</comment>
<dbReference type="InterPro" id="IPR000524">
    <property type="entry name" value="Tscrpt_reg_HTH_GntR"/>
</dbReference>
<dbReference type="SUPFAM" id="SSF48008">
    <property type="entry name" value="GntR ligand-binding domain-like"/>
    <property type="match status" value="1"/>
</dbReference>
<dbReference type="PANTHER" id="PTHR43537:SF6">
    <property type="entry name" value="HTH-TYPE TRANSCRIPTIONAL REPRESSOR RSPR"/>
    <property type="match status" value="1"/>
</dbReference>
<dbReference type="Proteomes" id="UP000030588">
    <property type="component" value="Unassembled WGS sequence"/>
</dbReference>
<reference evidence="5 7" key="1">
    <citation type="submission" date="2014-10" db="EMBL/GenBank/DDBJ databases">
        <title>Draft genome of phytase producing Bacillus ginsengihumi strain M2.11.</title>
        <authorList>
            <person name="Toymentseva A."/>
            <person name="Boulygina E.A."/>
            <person name="Kazakov S.V."/>
            <person name="Kayumov I."/>
            <person name="Suleimanova A.D."/>
            <person name="Mardanova A.M."/>
            <person name="Maria S.N."/>
            <person name="Sergey M.Y."/>
            <person name="Sharipova M.R."/>
        </authorList>
    </citation>
    <scope>NUCLEOTIDE SEQUENCE [LARGE SCALE GENOMIC DNA]</scope>
    <source>
        <strain evidence="5 7">M2.11</strain>
    </source>
</reference>
<dbReference type="PRINTS" id="PR00035">
    <property type="entry name" value="HTHGNTR"/>
</dbReference>
<evidence type="ECO:0000256" key="3">
    <source>
        <dbReference type="ARBA" id="ARBA00023163"/>
    </source>
</evidence>
<gene>
    <name evidence="6" type="ORF">G4D61_06160</name>
    <name evidence="5" type="ORF">NG54_08475</name>
</gene>
<dbReference type="PROSITE" id="PS50949">
    <property type="entry name" value="HTH_GNTR"/>
    <property type="match status" value="1"/>
</dbReference>
<organism evidence="5 7">
    <name type="scientific">Heyndrickxia ginsengihumi</name>
    <dbReference type="NCBI Taxonomy" id="363870"/>
    <lineage>
        <taxon>Bacteria</taxon>
        <taxon>Bacillati</taxon>
        <taxon>Bacillota</taxon>
        <taxon>Bacilli</taxon>
        <taxon>Bacillales</taxon>
        <taxon>Bacillaceae</taxon>
        <taxon>Heyndrickxia</taxon>
    </lineage>
</organism>
<name>A0A0A6VDC0_9BACI</name>
<dbReference type="Proteomes" id="UP000476934">
    <property type="component" value="Unassembled WGS sequence"/>
</dbReference>
<reference evidence="6 8" key="3">
    <citation type="submission" date="2020-03" db="EMBL/GenBank/DDBJ databases">
        <title>Bacillus aquiflavi sp. nov., isolated from yellow water of strong flavor Chinese baijiu in Yibin region of China.</title>
        <authorList>
            <person name="Xie J."/>
        </authorList>
    </citation>
    <scope>NUCLEOTIDE SEQUENCE [LARGE SCALE GENOMIC DNA]</scope>
    <source>
        <strain evidence="6 8">Gsoil 114</strain>
    </source>
</reference>
<accession>A0A0A6VDC0</accession>
<dbReference type="Gene3D" id="1.20.120.530">
    <property type="entry name" value="GntR ligand-binding domain-like"/>
    <property type="match status" value="1"/>
</dbReference>
<evidence type="ECO:0000259" key="4">
    <source>
        <dbReference type="PROSITE" id="PS50949"/>
    </source>
</evidence>
<dbReference type="SMART" id="SM00895">
    <property type="entry name" value="FCD"/>
    <property type="match status" value="1"/>
</dbReference>
<dbReference type="RefSeq" id="WP_025730501.1">
    <property type="nucleotide sequence ID" value="NZ_JAAIWK010000006.1"/>
</dbReference>
<keyword evidence="2" id="KW-0238">DNA-binding</keyword>
<evidence type="ECO:0000313" key="8">
    <source>
        <dbReference type="Proteomes" id="UP000476934"/>
    </source>
</evidence>
<keyword evidence="8" id="KW-1185">Reference proteome</keyword>
<evidence type="ECO:0000256" key="2">
    <source>
        <dbReference type="ARBA" id="ARBA00023125"/>
    </source>
</evidence>
<dbReference type="InterPro" id="IPR036388">
    <property type="entry name" value="WH-like_DNA-bd_sf"/>
</dbReference>
<feature type="domain" description="HTH gntR-type" evidence="4">
    <location>
        <begin position="10"/>
        <end position="77"/>
    </location>
</feature>
<dbReference type="AlphaFoldDB" id="A0A0A6VDC0"/>
<dbReference type="SMART" id="SM00345">
    <property type="entry name" value="HTH_GNTR"/>
    <property type="match status" value="1"/>
</dbReference>
<dbReference type="EMBL" id="JRUN01000020">
    <property type="protein sequence ID" value="KHD85581.1"/>
    <property type="molecule type" value="Genomic_DNA"/>
</dbReference>
<dbReference type="InterPro" id="IPR008920">
    <property type="entry name" value="TF_FadR/GntR_C"/>
</dbReference>
<evidence type="ECO:0000313" key="6">
    <source>
        <dbReference type="EMBL" id="NEY19551.1"/>
    </source>
</evidence>
<dbReference type="InterPro" id="IPR036390">
    <property type="entry name" value="WH_DNA-bd_sf"/>
</dbReference>
<dbReference type="InterPro" id="IPR011711">
    <property type="entry name" value="GntR_C"/>
</dbReference>
<protein>
    <submittedName>
        <fullName evidence="5">GntR family transcriptional regulator</fullName>
    </submittedName>
</protein>
<dbReference type="Pfam" id="PF00392">
    <property type="entry name" value="GntR"/>
    <property type="match status" value="1"/>
</dbReference>
<dbReference type="Pfam" id="PF07729">
    <property type="entry name" value="FCD"/>
    <property type="match status" value="1"/>
</dbReference>
<dbReference type="STRING" id="363870.NG54_08475"/>
<keyword evidence="1" id="KW-0805">Transcription regulation</keyword>
<dbReference type="EMBL" id="JAAIWK010000006">
    <property type="protein sequence ID" value="NEY19551.1"/>
    <property type="molecule type" value="Genomic_DNA"/>
</dbReference>
<dbReference type="PANTHER" id="PTHR43537">
    <property type="entry name" value="TRANSCRIPTIONAL REGULATOR, GNTR FAMILY"/>
    <property type="match status" value="1"/>
</dbReference>
<dbReference type="Gene3D" id="1.10.10.10">
    <property type="entry name" value="Winged helix-like DNA-binding domain superfamily/Winged helix DNA-binding domain"/>
    <property type="match status" value="1"/>
</dbReference>
<reference evidence="6" key="2">
    <citation type="submission" date="2020-02" db="EMBL/GenBank/DDBJ databases">
        <authorList>
            <person name="Feng H."/>
        </authorList>
    </citation>
    <scope>NUCLEOTIDE SEQUENCE [LARGE SCALE GENOMIC DNA]</scope>
    <source>
        <strain evidence="6">Gsoil 114</strain>
    </source>
</reference>
<dbReference type="SUPFAM" id="SSF46785">
    <property type="entry name" value="Winged helix' DNA-binding domain"/>
    <property type="match status" value="1"/>
</dbReference>
<evidence type="ECO:0000313" key="7">
    <source>
        <dbReference type="Proteomes" id="UP000030588"/>
    </source>
</evidence>
<keyword evidence="3" id="KW-0804">Transcription</keyword>